<keyword evidence="3" id="KW-1003">Cell membrane</keyword>
<evidence type="ECO:0000256" key="2">
    <source>
        <dbReference type="ARBA" id="ARBA00022448"/>
    </source>
</evidence>
<feature type="transmembrane region" description="Helical" evidence="11">
    <location>
        <begin position="22"/>
        <end position="47"/>
    </location>
</feature>
<sequence>MTESQAPLTWPDRLRGFMQSKLFHLSIIYLVLFDLVLVVIDLILSLYSSCVPNEENHCKAQLHESKELHDGKEFLFWLSVSILFVFFFEIVTSTILFGWRHFRNPINVFDAIIITVAIVMEMYFHFSGLEASGSNAVIILRIFKLVRGMHAVAHAAAFQARQRVHQLEKINHHIAERARIMNRALTIAHSKIEKLFETMAPMQSAETETVKQEISEVYDHLKRVVRNGEIGLEAEVESLINNEGFGSNSTTQVDTASDGSSADDENEVAKRNEQYLQSK</sequence>
<dbReference type="PANTHER" id="PTHR46480:SF1">
    <property type="entry name" value="VOLTAGE-GATED HYDROGEN CHANNEL 1"/>
    <property type="match status" value="1"/>
</dbReference>
<keyword evidence="9" id="KW-0407">Ion channel</keyword>
<feature type="transmembrane region" description="Helical" evidence="11">
    <location>
        <begin position="106"/>
        <end position="126"/>
    </location>
</feature>
<reference evidence="12 13" key="1">
    <citation type="journal article" date="2019" name="Sci. Rep.">
        <title>Comparative genomics of chytrid fungi reveal insights into the obligate biotrophic and pathogenic lifestyle of Synchytrium endobioticum.</title>
        <authorList>
            <person name="van de Vossenberg B.T.L.H."/>
            <person name="Warris S."/>
            <person name="Nguyen H.D.T."/>
            <person name="van Gent-Pelzer M.P.E."/>
            <person name="Joly D.L."/>
            <person name="van de Geest H.C."/>
            <person name="Bonants P.J.M."/>
            <person name="Smith D.S."/>
            <person name="Levesque C.A."/>
            <person name="van der Lee T.A.J."/>
        </authorList>
    </citation>
    <scope>NUCLEOTIDE SEQUENCE [LARGE SCALE GENOMIC DNA]</scope>
    <source>
        <strain evidence="12 13">CBS 675.73</strain>
    </source>
</reference>
<evidence type="ECO:0000256" key="6">
    <source>
        <dbReference type="ARBA" id="ARBA00022989"/>
    </source>
</evidence>
<dbReference type="OrthoDB" id="427456at2759"/>
<evidence type="ECO:0000256" key="1">
    <source>
        <dbReference type="ARBA" id="ARBA00004651"/>
    </source>
</evidence>
<keyword evidence="8 11" id="KW-0472">Membrane</keyword>
<protein>
    <submittedName>
        <fullName evidence="12">Uncharacterized protein</fullName>
    </submittedName>
</protein>
<dbReference type="GO" id="GO:0034702">
    <property type="term" value="C:monoatomic ion channel complex"/>
    <property type="evidence" value="ECO:0007669"/>
    <property type="project" value="UniProtKB-KW"/>
</dbReference>
<accession>A0A507FK15</accession>
<evidence type="ECO:0000256" key="4">
    <source>
        <dbReference type="ARBA" id="ARBA00022692"/>
    </source>
</evidence>
<evidence type="ECO:0000256" key="11">
    <source>
        <dbReference type="SAM" id="Phobius"/>
    </source>
</evidence>
<dbReference type="EMBL" id="QEAP01000073">
    <property type="protein sequence ID" value="TPX75656.1"/>
    <property type="molecule type" value="Genomic_DNA"/>
</dbReference>
<evidence type="ECO:0000256" key="3">
    <source>
        <dbReference type="ARBA" id="ARBA00022475"/>
    </source>
</evidence>
<comment type="subcellular location">
    <subcellularLocation>
        <location evidence="1">Cell membrane</location>
        <topology evidence="1">Multi-pass membrane protein</topology>
    </subcellularLocation>
</comment>
<evidence type="ECO:0000256" key="7">
    <source>
        <dbReference type="ARBA" id="ARBA00023065"/>
    </source>
</evidence>
<evidence type="ECO:0000256" key="9">
    <source>
        <dbReference type="ARBA" id="ARBA00023303"/>
    </source>
</evidence>
<keyword evidence="13" id="KW-1185">Reference proteome</keyword>
<evidence type="ECO:0000256" key="8">
    <source>
        <dbReference type="ARBA" id="ARBA00023136"/>
    </source>
</evidence>
<comment type="caution">
    <text evidence="12">The sequence shown here is derived from an EMBL/GenBank/DDBJ whole genome shotgun (WGS) entry which is preliminary data.</text>
</comment>
<feature type="transmembrane region" description="Helical" evidence="11">
    <location>
        <begin position="74"/>
        <end position="99"/>
    </location>
</feature>
<dbReference type="STRING" id="246404.A0A507FK15"/>
<dbReference type="InterPro" id="IPR027359">
    <property type="entry name" value="Volt_channel_dom_sf"/>
</dbReference>
<dbReference type="InterPro" id="IPR031846">
    <property type="entry name" value="Hvcn1"/>
</dbReference>
<proteinExistence type="predicted"/>
<feature type="region of interest" description="Disordered" evidence="10">
    <location>
        <begin position="243"/>
        <end position="279"/>
    </location>
</feature>
<keyword evidence="6 11" id="KW-1133">Transmembrane helix</keyword>
<keyword evidence="7" id="KW-0406">Ion transport</keyword>
<evidence type="ECO:0000313" key="13">
    <source>
        <dbReference type="Proteomes" id="UP000320333"/>
    </source>
</evidence>
<keyword evidence="4 11" id="KW-0812">Transmembrane</keyword>
<dbReference type="GO" id="GO:0005886">
    <property type="term" value="C:plasma membrane"/>
    <property type="evidence" value="ECO:0007669"/>
    <property type="project" value="UniProtKB-SubCell"/>
</dbReference>
<gene>
    <name evidence="12" type="ORF">CcCBS67573_g03077</name>
</gene>
<evidence type="ECO:0000256" key="10">
    <source>
        <dbReference type="SAM" id="MobiDB-lite"/>
    </source>
</evidence>
<keyword evidence="5" id="KW-0851">Voltage-gated channel</keyword>
<organism evidence="12 13">
    <name type="scientific">Chytriomyces confervae</name>
    <dbReference type="NCBI Taxonomy" id="246404"/>
    <lineage>
        <taxon>Eukaryota</taxon>
        <taxon>Fungi</taxon>
        <taxon>Fungi incertae sedis</taxon>
        <taxon>Chytridiomycota</taxon>
        <taxon>Chytridiomycota incertae sedis</taxon>
        <taxon>Chytridiomycetes</taxon>
        <taxon>Chytridiales</taxon>
        <taxon>Chytriomycetaceae</taxon>
        <taxon>Chytriomyces</taxon>
    </lineage>
</organism>
<dbReference type="Proteomes" id="UP000320333">
    <property type="component" value="Unassembled WGS sequence"/>
</dbReference>
<feature type="compositionally biased region" description="Polar residues" evidence="10">
    <location>
        <begin position="243"/>
        <end position="260"/>
    </location>
</feature>
<name>A0A507FK15_9FUNG</name>
<dbReference type="AlphaFoldDB" id="A0A507FK15"/>
<dbReference type="GO" id="GO:0030171">
    <property type="term" value="F:voltage-gated proton channel activity"/>
    <property type="evidence" value="ECO:0007669"/>
    <property type="project" value="InterPro"/>
</dbReference>
<evidence type="ECO:0000256" key="5">
    <source>
        <dbReference type="ARBA" id="ARBA00022882"/>
    </source>
</evidence>
<dbReference type="Gene3D" id="1.20.120.350">
    <property type="entry name" value="Voltage-gated potassium channels. Chain C"/>
    <property type="match status" value="1"/>
</dbReference>
<keyword evidence="2" id="KW-0813">Transport</keyword>
<evidence type="ECO:0000313" key="12">
    <source>
        <dbReference type="EMBL" id="TPX75656.1"/>
    </source>
</evidence>
<dbReference type="PANTHER" id="PTHR46480">
    <property type="entry name" value="F20B24.22"/>
    <property type="match status" value="1"/>
</dbReference>